<dbReference type="EMBL" id="FNFM01000003">
    <property type="protein sequence ID" value="SDJ92724.1"/>
    <property type="molecule type" value="Genomic_DNA"/>
</dbReference>
<organism evidence="2 3">
    <name type="scientific">Actinopolyspora mzabensis</name>
    <dbReference type="NCBI Taxonomy" id="995066"/>
    <lineage>
        <taxon>Bacteria</taxon>
        <taxon>Bacillati</taxon>
        <taxon>Actinomycetota</taxon>
        <taxon>Actinomycetes</taxon>
        <taxon>Actinopolysporales</taxon>
        <taxon>Actinopolysporaceae</taxon>
        <taxon>Actinopolyspora</taxon>
    </lineage>
</organism>
<evidence type="ECO:0000313" key="3">
    <source>
        <dbReference type="Proteomes" id="UP000199213"/>
    </source>
</evidence>
<protein>
    <submittedName>
        <fullName evidence="2">Uncharacterized protein</fullName>
    </submittedName>
</protein>
<feature type="region of interest" description="Disordered" evidence="1">
    <location>
        <begin position="49"/>
        <end position="74"/>
    </location>
</feature>
<sequence length="127" mass="13605">MRTSHKGRLFRSLGVTLLVFAVLGYPLSQSIGATARAATAEPISTARSSAVHGANPLADQSAPETDPVVSSPLYQADNSWHGGTNVPGKFTFGAAGGADVDHYFYGFQNPPRQGWTPKHQREKPRSR</sequence>
<reference evidence="3" key="1">
    <citation type="submission" date="2016-10" db="EMBL/GenBank/DDBJ databases">
        <authorList>
            <person name="Varghese N."/>
            <person name="Submissions S."/>
        </authorList>
    </citation>
    <scope>NUCLEOTIDE SEQUENCE [LARGE SCALE GENOMIC DNA]</scope>
    <source>
        <strain evidence="3">DSM 45460</strain>
    </source>
</reference>
<gene>
    <name evidence="2" type="ORF">SAMN04487820_1038</name>
</gene>
<evidence type="ECO:0000313" key="2">
    <source>
        <dbReference type="EMBL" id="SDJ92724.1"/>
    </source>
</evidence>
<name>A0A1G8XRA6_ACTMZ</name>
<dbReference type="Proteomes" id="UP000199213">
    <property type="component" value="Unassembled WGS sequence"/>
</dbReference>
<accession>A0A1G8XRA6</accession>
<feature type="region of interest" description="Disordered" evidence="1">
    <location>
        <begin position="108"/>
        <end position="127"/>
    </location>
</feature>
<dbReference type="AlphaFoldDB" id="A0A1G8XRA6"/>
<keyword evidence="3" id="KW-1185">Reference proteome</keyword>
<proteinExistence type="predicted"/>
<feature type="compositionally biased region" description="Basic residues" evidence="1">
    <location>
        <begin position="118"/>
        <end position="127"/>
    </location>
</feature>
<evidence type="ECO:0000256" key="1">
    <source>
        <dbReference type="SAM" id="MobiDB-lite"/>
    </source>
</evidence>